<sequence length="197" mass="21768">MSDDLHMRYLRHVEEGSLKMPSRTTIRQYTRDLTQSCASCDDTQTASGKQLKLCARCGTTPYCSKACQASDWPSHKHNCEPATIMLNLAKRLLVNDYLMFCIKMCSVFALDLLTSPQNASQACLLVKLKFKDAHPVDGFSGKILQVAGVEKRPFSHLEDGMQALYGRVRGALDGLGMSDEILAMLRRDEGAGSSCPD</sequence>
<evidence type="ECO:0000256" key="1">
    <source>
        <dbReference type="ARBA" id="ARBA00022723"/>
    </source>
</evidence>
<reference evidence="6" key="1">
    <citation type="submission" date="2023-03" db="EMBL/GenBank/DDBJ databases">
        <title>Massive genome expansion in bonnet fungi (Mycena s.s.) driven by repeated elements and novel gene families across ecological guilds.</title>
        <authorList>
            <consortium name="Lawrence Berkeley National Laboratory"/>
            <person name="Harder C.B."/>
            <person name="Miyauchi S."/>
            <person name="Viragh M."/>
            <person name="Kuo A."/>
            <person name="Thoen E."/>
            <person name="Andreopoulos B."/>
            <person name="Lu D."/>
            <person name="Skrede I."/>
            <person name="Drula E."/>
            <person name="Henrissat B."/>
            <person name="Morin E."/>
            <person name="Kohler A."/>
            <person name="Barry K."/>
            <person name="LaButti K."/>
            <person name="Morin E."/>
            <person name="Salamov A."/>
            <person name="Lipzen A."/>
            <person name="Mereny Z."/>
            <person name="Hegedus B."/>
            <person name="Baldrian P."/>
            <person name="Stursova M."/>
            <person name="Weitz H."/>
            <person name="Taylor A."/>
            <person name="Grigoriev I.V."/>
            <person name="Nagy L.G."/>
            <person name="Martin F."/>
            <person name="Kauserud H."/>
        </authorList>
    </citation>
    <scope>NUCLEOTIDE SEQUENCE</scope>
    <source>
        <strain evidence="6">9284</strain>
    </source>
</reference>
<keyword evidence="3" id="KW-0862">Zinc</keyword>
<dbReference type="PROSITE" id="PS50865">
    <property type="entry name" value="ZF_MYND_2"/>
    <property type="match status" value="1"/>
</dbReference>
<name>A0AAD7BML1_9AGAR</name>
<dbReference type="EMBL" id="JARKIF010000013">
    <property type="protein sequence ID" value="KAJ7624857.1"/>
    <property type="molecule type" value="Genomic_DNA"/>
</dbReference>
<keyword evidence="1" id="KW-0479">Metal-binding</keyword>
<evidence type="ECO:0000313" key="7">
    <source>
        <dbReference type="Proteomes" id="UP001221142"/>
    </source>
</evidence>
<dbReference type="Proteomes" id="UP001221142">
    <property type="component" value="Unassembled WGS sequence"/>
</dbReference>
<dbReference type="InterPro" id="IPR002893">
    <property type="entry name" value="Znf_MYND"/>
</dbReference>
<feature type="domain" description="MYND-type" evidence="5">
    <location>
        <begin position="37"/>
        <end position="79"/>
    </location>
</feature>
<dbReference type="Pfam" id="PF01753">
    <property type="entry name" value="zf-MYND"/>
    <property type="match status" value="1"/>
</dbReference>
<evidence type="ECO:0000256" key="3">
    <source>
        <dbReference type="ARBA" id="ARBA00022833"/>
    </source>
</evidence>
<gene>
    <name evidence="6" type="ORF">FB45DRAFT_1086900</name>
</gene>
<comment type="caution">
    <text evidence="6">The sequence shown here is derived from an EMBL/GenBank/DDBJ whole genome shotgun (WGS) entry which is preliminary data.</text>
</comment>
<accession>A0AAD7BML1</accession>
<keyword evidence="2 4" id="KW-0863">Zinc-finger</keyword>
<evidence type="ECO:0000256" key="4">
    <source>
        <dbReference type="PROSITE-ProRule" id="PRU00134"/>
    </source>
</evidence>
<organism evidence="6 7">
    <name type="scientific">Roridomyces roridus</name>
    <dbReference type="NCBI Taxonomy" id="1738132"/>
    <lineage>
        <taxon>Eukaryota</taxon>
        <taxon>Fungi</taxon>
        <taxon>Dikarya</taxon>
        <taxon>Basidiomycota</taxon>
        <taxon>Agaricomycotina</taxon>
        <taxon>Agaricomycetes</taxon>
        <taxon>Agaricomycetidae</taxon>
        <taxon>Agaricales</taxon>
        <taxon>Marasmiineae</taxon>
        <taxon>Mycenaceae</taxon>
        <taxon>Roridomyces</taxon>
    </lineage>
</organism>
<evidence type="ECO:0000256" key="2">
    <source>
        <dbReference type="ARBA" id="ARBA00022771"/>
    </source>
</evidence>
<dbReference type="Gene3D" id="6.10.140.2220">
    <property type="match status" value="1"/>
</dbReference>
<dbReference type="AlphaFoldDB" id="A0AAD7BML1"/>
<proteinExistence type="predicted"/>
<dbReference type="PROSITE" id="PS01360">
    <property type="entry name" value="ZF_MYND_1"/>
    <property type="match status" value="1"/>
</dbReference>
<evidence type="ECO:0000259" key="5">
    <source>
        <dbReference type="PROSITE" id="PS50865"/>
    </source>
</evidence>
<evidence type="ECO:0000313" key="6">
    <source>
        <dbReference type="EMBL" id="KAJ7624857.1"/>
    </source>
</evidence>
<dbReference type="GO" id="GO:0008270">
    <property type="term" value="F:zinc ion binding"/>
    <property type="evidence" value="ECO:0007669"/>
    <property type="project" value="UniProtKB-KW"/>
</dbReference>
<protein>
    <recommendedName>
        <fullName evidence="5">MYND-type domain-containing protein</fullName>
    </recommendedName>
</protein>
<dbReference type="SUPFAM" id="SSF144232">
    <property type="entry name" value="HIT/MYND zinc finger-like"/>
    <property type="match status" value="1"/>
</dbReference>
<keyword evidence="7" id="KW-1185">Reference proteome</keyword>